<proteinExistence type="predicted"/>
<dbReference type="EMBL" id="JAMRXG010000004">
    <property type="protein sequence ID" value="MCM6773987.1"/>
    <property type="molecule type" value="Genomic_DNA"/>
</dbReference>
<name>A0A9X2E4H6_9NOCA</name>
<dbReference type="Proteomes" id="UP001139157">
    <property type="component" value="Unassembled WGS sequence"/>
</dbReference>
<protein>
    <submittedName>
        <fullName evidence="3">PepSY domain-containing protein</fullName>
    </submittedName>
</protein>
<evidence type="ECO:0000259" key="2">
    <source>
        <dbReference type="Pfam" id="PF03413"/>
    </source>
</evidence>
<evidence type="ECO:0000313" key="4">
    <source>
        <dbReference type="Proteomes" id="UP001139157"/>
    </source>
</evidence>
<dbReference type="PROSITE" id="PS51257">
    <property type="entry name" value="PROKAR_LIPOPROTEIN"/>
    <property type="match status" value="1"/>
</dbReference>
<dbReference type="InterPro" id="IPR025711">
    <property type="entry name" value="PepSY"/>
</dbReference>
<evidence type="ECO:0000313" key="3">
    <source>
        <dbReference type="EMBL" id="MCM6773987.1"/>
    </source>
</evidence>
<reference evidence="3" key="1">
    <citation type="submission" date="2022-06" db="EMBL/GenBank/DDBJ databases">
        <title>Novel species in genus nocardia.</title>
        <authorList>
            <person name="Li F."/>
        </authorList>
    </citation>
    <scope>NUCLEOTIDE SEQUENCE</scope>
    <source>
        <strain evidence="3">CDC141</strain>
    </source>
</reference>
<evidence type="ECO:0000256" key="1">
    <source>
        <dbReference type="SAM" id="MobiDB-lite"/>
    </source>
</evidence>
<dbReference type="Pfam" id="PF03413">
    <property type="entry name" value="PepSY"/>
    <property type="match status" value="1"/>
</dbReference>
<dbReference type="AlphaFoldDB" id="A0A9X2E4H6"/>
<keyword evidence="4" id="KW-1185">Reference proteome</keyword>
<accession>A0A9X2E4H6</accession>
<feature type="region of interest" description="Disordered" evidence="1">
    <location>
        <begin position="16"/>
        <end position="73"/>
    </location>
</feature>
<feature type="compositionally biased region" description="Polar residues" evidence="1">
    <location>
        <begin position="42"/>
        <end position="58"/>
    </location>
</feature>
<dbReference type="RefSeq" id="WP_251911171.1">
    <property type="nucleotide sequence ID" value="NZ_JAMRXG010000004.1"/>
</dbReference>
<organism evidence="3 4">
    <name type="scientific">Nocardia pulmonis</name>
    <dbReference type="NCBI Taxonomy" id="2951408"/>
    <lineage>
        <taxon>Bacteria</taxon>
        <taxon>Bacillati</taxon>
        <taxon>Actinomycetota</taxon>
        <taxon>Actinomycetes</taxon>
        <taxon>Mycobacteriales</taxon>
        <taxon>Nocardiaceae</taxon>
        <taxon>Nocardia</taxon>
    </lineage>
</organism>
<gene>
    <name evidence="3" type="ORF">NDR86_10935</name>
</gene>
<comment type="caution">
    <text evidence="3">The sequence shown here is derived from an EMBL/GenBank/DDBJ whole genome shotgun (WGS) entry which is preliminary data.</text>
</comment>
<dbReference type="Gene3D" id="3.10.450.40">
    <property type="match status" value="1"/>
</dbReference>
<feature type="domain" description="PepSY" evidence="2">
    <location>
        <begin position="51"/>
        <end position="107"/>
    </location>
</feature>
<feature type="compositionally biased region" description="Low complexity" evidence="1">
    <location>
        <begin position="16"/>
        <end position="41"/>
    </location>
</feature>
<sequence length="118" mass="12046">MRATLLTAGTILALTAAGCGDDSSPNPTTAPATTPLSATTSQPGTTVAQPPVSRQQAEQAALATVPGGRVTSAELGDEHGRQVWEFEIADPQGAVHHVDIDATTAAVVPHTDHDRSDN</sequence>